<evidence type="ECO:0000256" key="6">
    <source>
        <dbReference type="ARBA" id="ARBA00023136"/>
    </source>
</evidence>
<evidence type="ECO:0000313" key="9">
    <source>
        <dbReference type="Proteomes" id="UP000184073"/>
    </source>
</evidence>
<evidence type="ECO:0000256" key="3">
    <source>
        <dbReference type="ARBA" id="ARBA00022448"/>
    </source>
</evidence>
<keyword evidence="9" id="KW-1185">Reference proteome</keyword>
<proteinExistence type="inferred from homology"/>
<dbReference type="GeneID" id="63727864"/>
<dbReference type="EMBL" id="KV878128">
    <property type="protein sequence ID" value="OJJ01947.1"/>
    <property type="molecule type" value="Genomic_DNA"/>
</dbReference>
<evidence type="ECO:0000313" key="8">
    <source>
        <dbReference type="EMBL" id="OJJ01947.1"/>
    </source>
</evidence>
<dbReference type="PANTHER" id="PTHR43791">
    <property type="entry name" value="PERMEASE-RELATED"/>
    <property type="match status" value="1"/>
</dbReference>
<keyword evidence="4 7" id="KW-0812">Transmembrane</keyword>
<accession>A0A1L9PK86</accession>
<evidence type="ECO:0000256" key="1">
    <source>
        <dbReference type="ARBA" id="ARBA00004141"/>
    </source>
</evidence>
<evidence type="ECO:0000256" key="7">
    <source>
        <dbReference type="SAM" id="Phobius"/>
    </source>
</evidence>
<dbReference type="GO" id="GO:0022857">
    <property type="term" value="F:transmembrane transporter activity"/>
    <property type="evidence" value="ECO:0007669"/>
    <property type="project" value="TreeGrafter"/>
</dbReference>
<evidence type="ECO:0000256" key="5">
    <source>
        <dbReference type="ARBA" id="ARBA00022989"/>
    </source>
</evidence>
<evidence type="ECO:0008006" key="10">
    <source>
        <dbReference type="Google" id="ProtNLM"/>
    </source>
</evidence>
<comment type="similarity">
    <text evidence="2">Belongs to the major facilitator superfamily.</text>
</comment>
<feature type="transmembrane region" description="Helical" evidence="7">
    <location>
        <begin position="63"/>
        <end position="85"/>
    </location>
</feature>
<sequence length="189" mass="20303">MGYGATHAQLLSVPPYVAAAIFCIIGSFLADRFHARGYILLAFTPITITGFTILATVKLSSVRYFALFLATTGAFTCSPILLAWVSGNAAGPAVRAVVTGYAVGIANVGSIIATWTYLPSQAPYYTAGHWMNFGAACILFAVVGCNVVYLVKENRLRMAGKRDYRVTGAASQAEVERLGHLHPEFRYTP</sequence>
<dbReference type="RefSeq" id="XP_040667709.1">
    <property type="nucleotide sequence ID" value="XM_040812353.1"/>
</dbReference>
<dbReference type="SUPFAM" id="SSF103473">
    <property type="entry name" value="MFS general substrate transporter"/>
    <property type="match status" value="1"/>
</dbReference>
<dbReference type="VEuPathDB" id="FungiDB:ASPVEDRAFT_41483"/>
<reference evidence="9" key="1">
    <citation type="journal article" date="2017" name="Genome Biol.">
        <title>Comparative genomics reveals high biological diversity and specific adaptations in the industrially and medically important fungal genus Aspergillus.</title>
        <authorList>
            <person name="de Vries R.P."/>
            <person name="Riley R."/>
            <person name="Wiebenga A."/>
            <person name="Aguilar-Osorio G."/>
            <person name="Amillis S."/>
            <person name="Uchima C.A."/>
            <person name="Anderluh G."/>
            <person name="Asadollahi M."/>
            <person name="Askin M."/>
            <person name="Barry K."/>
            <person name="Battaglia E."/>
            <person name="Bayram O."/>
            <person name="Benocci T."/>
            <person name="Braus-Stromeyer S.A."/>
            <person name="Caldana C."/>
            <person name="Canovas D."/>
            <person name="Cerqueira G.C."/>
            <person name="Chen F."/>
            <person name="Chen W."/>
            <person name="Choi C."/>
            <person name="Clum A."/>
            <person name="Dos Santos R.A."/>
            <person name="Damasio A.R."/>
            <person name="Diallinas G."/>
            <person name="Emri T."/>
            <person name="Fekete E."/>
            <person name="Flipphi M."/>
            <person name="Freyberg S."/>
            <person name="Gallo A."/>
            <person name="Gournas C."/>
            <person name="Habgood R."/>
            <person name="Hainaut M."/>
            <person name="Harispe M.L."/>
            <person name="Henrissat B."/>
            <person name="Hilden K.S."/>
            <person name="Hope R."/>
            <person name="Hossain A."/>
            <person name="Karabika E."/>
            <person name="Karaffa L."/>
            <person name="Karanyi Z."/>
            <person name="Krasevec N."/>
            <person name="Kuo A."/>
            <person name="Kusch H."/>
            <person name="LaButti K."/>
            <person name="Lagendijk E.L."/>
            <person name="Lapidus A."/>
            <person name="Levasseur A."/>
            <person name="Lindquist E."/>
            <person name="Lipzen A."/>
            <person name="Logrieco A.F."/>
            <person name="MacCabe A."/>
            <person name="Maekelae M.R."/>
            <person name="Malavazi I."/>
            <person name="Melin P."/>
            <person name="Meyer V."/>
            <person name="Mielnichuk N."/>
            <person name="Miskei M."/>
            <person name="Molnar A.P."/>
            <person name="Mule G."/>
            <person name="Ngan C.Y."/>
            <person name="Orejas M."/>
            <person name="Orosz E."/>
            <person name="Ouedraogo J.P."/>
            <person name="Overkamp K.M."/>
            <person name="Park H.-S."/>
            <person name="Perrone G."/>
            <person name="Piumi F."/>
            <person name="Punt P.J."/>
            <person name="Ram A.F."/>
            <person name="Ramon A."/>
            <person name="Rauscher S."/>
            <person name="Record E."/>
            <person name="Riano-Pachon D.M."/>
            <person name="Robert V."/>
            <person name="Roehrig J."/>
            <person name="Ruller R."/>
            <person name="Salamov A."/>
            <person name="Salih N.S."/>
            <person name="Samson R.A."/>
            <person name="Sandor E."/>
            <person name="Sanguinetti M."/>
            <person name="Schuetze T."/>
            <person name="Sepcic K."/>
            <person name="Shelest E."/>
            <person name="Sherlock G."/>
            <person name="Sophianopoulou V."/>
            <person name="Squina F.M."/>
            <person name="Sun H."/>
            <person name="Susca A."/>
            <person name="Todd R.B."/>
            <person name="Tsang A."/>
            <person name="Unkles S.E."/>
            <person name="van de Wiele N."/>
            <person name="van Rossen-Uffink D."/>
            <person name="Oliveira J.V."/>
            <person name="Vesth T.C."/>
            <person name="Visser J."/>
            <person name="Yu J.-H."/>
            <person name="Zhou M."/>
            <person name="Andersen M.R."/>
            <person name="Archer D.B."/>
            <person name="Baker S.E."/>
            <person name="Benoit I."/>
            <person name="Brakhage A.A."/>
            <person name="Braus G.H."/>
            <person name="Fischer R."/>
            <person name="Frisvad J.C."/>
            <person name="Goldman G.H."/>
            <person name="Houbraken J."/>
            <person name="Oakley B."/>
            <person name="Pocsi I."/>
            <person name="Scazzocchio C."/>
            <person name="Seiboth B."/>
            <person name="vanKuyk P.A."/>
            <person name="Wortman J."/>
            <person name="Dyer P.S."/>
            <person name="Grigoriev I.V."/>
        </authorList>
    </citation>
    <scope>NUCLEOTIDE SEQUENCE [LARGE SCALE GENOMIC DNA]</scope>
    <source>
        <strain evidence="9">CBS 583.65</strain>
    </source>
</reference>
<name>A0A1L9PK86_ASPVE</name>
<dbReference type="GO" id="GO:0016020">
    <property type="term" value="C:membrane"/>
    <property type="evidence" value="ECO:0007669"/>
    <property type="project" value="UniProtKB-SubCell"/>
</dbReference>
<gene>
    <name evidence="8" type="ORF">ASPVEDRAFT_41483</name>
</gene>
<feature type="transmembrane region" description="Helical" evidence="7">
    <location>
        <begin position="97"/>
        <end position="118"/>
    </location>
</feature>
<feature type="transmembrane region" description="Helical" evidence="7">
    <location>
        <begin position="12"/>
        <end position="30"/>
    </location>
</feature>
<dbReference type="AlphaFoldDB" id="A0A1L9PK86"/>
<comment type="subcellular location">
    <subcellularLocation>
        <location evidence="1">Membrane</location>
        <topology evidence="1">Multi-pass membrane protein</topology>
    </subcellularLocation>
</comment>
<evidence type="ECO:0000256" key="4">
    <source>
        <dbReference type="ARBA" id="ARBA00022692"/>
    </source>
</evidence>
<dbReference type="Gene3D" id="1.20.1250.20">
    <property type="entry name" value="MFS general substrate transporter like domains"/>
    <property type="match status" value="1"/>
</dbReference>
<dbReference type="PANTHER" id="PTHR43791:SF53">
    <property type="entry name" value="MAJOR FACILITATOR SUPERFAMILY (MFS) PROFILE DOMAIN-CONTAINING PROTEIN"/>
    <property type="match status" value="1"/>
</dbReference>
<keyword evidence="6 7" id="KW-0472">Membrane</keyword>
<feature type="transmembrane region" description="Helical" evidence="7">
    <location>
        <begin position="37"/>
        <end position="57"/>
    </location>
</feature>
<feature type="transmembrane region" description="Helical" evidence="7">
    <location>
        <begin position="130"/>
        <end position="151"/>
    </location>
</feature>
<protein>
    <recommendedName>
        <fullName evidence="10">Major facilitator superfamily (MFS) profile domain-containing protein</fullName>
    </recommendedName>
</protein>
<keyword evidence="3" id="KW-0813">Transport</keyword>
<organism evidence="8 9">
    <name type="scientific">Aspergillus versicolor CBS 583.65</name>
    <dbReference type="NCBI Taxonomy" id="1036611"/>
    <lineage>
        <taxon>Eukaryota</taxon>
        <taxon>Fungi</taxon>
        <taxon>Dikarya</taxon>
        <taxon>Ascomycota</taxon>
        <taxon>Pezizomycotina</taxon>
        <taxon>Eurotiomycetes</taxon>
        <taxon>Eurotiomycetidae</taxon>
        <taxon>Eurotiales</taxon>
        <taxon>Aspergillaceae</taxon>
        <taxon>Aspergillus</taxon>
        <taxon>Aspergillus subgen. Nidulantes</taxon>
    </lineage>
</organism>
<dbReference type="Proteomes" id="UP000184073">
    <property type="component" value="Unassembled WGS sequence"/>
</dbReference>
<dbReference type="FunFam" id="1.20.1250.20:FF:000013">
    <property type="entry name" value="MFS general substrate transporter"/>
    <property type="match status" value="1"/>
</dbReference>
<keyword evidence="5 7" id="KW-1133">Transmembrane helix</keyword>
<evidence type="ECO:0000256" key="2">
    <source>
        <dbReference type="ARBA" id="ARBA00008335"/>
    </source>
</evidence>
<dbReference type="InterPro" id="IPR036259">
    <property type="entry name" value="MFS_trans_sf"/>
</dbReference>
<dbReference type="OrthoDB" id="2985014at2759"/>